<reference evidence="1" key="1">
    <citation type="submission" date="2020-05" db="EMBL/GenBank/DDBJ databases">
        <title>Large-scale comparative analyses of tick genomes elucidate their genetic diversity and vector capacities.</title>
        <authorList>
            <person name="Jia N."/>
            <person name="Wang J."/>
            <person name="Shi W."/>
            <person name="Du L."/>
            <person name="Sun Y."/>
            <person name="Zhan W."/>
            <person name="Jiang J."/>
            <person name="Wang Q."/>
            <person name="Zhang B."/>
            <person name="Ji P."/>
            <person name="Sakyi L.B."/>
            <person name="Cui X."/>
            <person name="Yuan T."/>
            <person name="Jiang B."/>
            <person name="Yang W."/>
            <person name="Lam T.T.-Y."/>
            <person name="Chang Q."/>
            <person name="Ding S."/>
            <person name="Wang X."/>
            <person name="Zhu J."/>
            <person name="Ruan X."/>
            <person name="Zhao L."/>
            <person name="Wei J."/>
            <person name="Que T."/>
            <person name="Du C."/>
            <person name="Cheng J."/>
            <person name="Dai P."/>
            <person name="Han X."/>
            <person name="Huang E."/>
            <person name="Gao Y."/>
            <person name="Liu J."/>
            <person name="Shao H."/>
            <person name="Ye R."/>
            <person name="Li L."/>
            <person name="Wei W."/>
            <person name="Wang X."/>
            <person name="Wang C."/>
            <person name="Yang T."/>
            <person name="Huo Q."/>
            <person name="Li W."/>
            <person name="Guo W."/>
            <person name="Chen H."/>
            <person name="Zhou L."/>
            <person name="Ni X."/>
            <person name="Tian J."/>
            <person name="Zhou Y."/>
            <person name="Sheng Y."/>
            <person name="Liu T."/>
            <person name="Pan Y."/>
            <person name="Xia L."/>
            <person name="Li J."/>
            <person name="Zhao F."/>
            <person name="Cao W."/>
        </authorList>
    </citation>
    <scope>NUCLEOTIDE SEQUENCE</scope>
    <source>
        <strain evidence="1">Dsil-2018</strain>
    </source>
</reference>
<name>A0ACB8CJT8_DERSI</name>
<organism evidence="1 2">
    <name type="scientific">Dermacentor silvarum</name>
    <name type="common">Tick</name>
    <dbReference type="NCBI Taxonomy" id="543639"/>
    <lineage>
        <taxon>Eukaryota</taxon>
        <taxon>Metazoa</taxon>
        <taxon>Ecdysozoa</taxon>
        <taxon>Arthropoda</taxon>
        <taxon>Chelicerata</taxon>
        <taxon>Arachnida</taxon>
        <taxon>Acari</taxon>
        <taxon>Parasitiformes</taxon>
        <taxon>Ixodida</taxon>
        <taxon>Ixodoidea</taxon>
        <taxon>Ixodidae</taxon>
        <taxon>Rhipicephalinae</taxon>
        <taxon>Dermacentor</taxon>
    </lineage>
</organism>
<evidence type="ECO:0000313" key="2">
    <source>
        <dbReference type="Proteomes" id="UP000821865"/>
    </source>
</evidence>
<accession>A0ACB8CJT8</accession>
<proteinExistence type="predicted"/>
<evidence type="ECO:0000313" key="1">
    <source>
        <dbReference type="EMBL" id="KAH7945155.1"/>
    </source>
</evidence>
<gene>
    <name evidence="1" type="ORF">HPB49_007185</name>
</gene>
<protein>
    <submittedName>
        <fullName evidence="1">Uncharacterized protein</fullName>
    </submittedName>
</protein>
<dbReference type="Proteomes" id="UP000821865">
    <property type="component" value="Chromosome 6"/>
</dbReference>
<comment type="caution">
    <text evidence="1">The sequence shown here is derived from an EMBL/GenBank/DDBJ whole genome shotgun (WGS) entry which is preliminary data.</text>
</comment>
<dbReference type="EMBL" id="CM023475">
    <property type="protein sequence ID" value="KAH7945155.1"/>
    <property type="molecule type" value="Genomic_DNA"/>
</dbReference>
<sequence>MWASGDIVGIPVQLGIAYLAVHRGHNVGNMHIMSCIREDVSRLAPGKEVPLLGDFNGHIQPLDGFQDPNGELLLQTAQDLSLEVLNLRPDCEGEFTWCAKTSRSCIDYVLASHKLAQRVQRVHIDEAGQFSASSDQNRIKVTFTASIWRDRRREQREPSRRYLPASAYEAVARDFEIRLQVAPPRNYEQHVGELRRIMHAHEICSNSRGGVRRNGWWDGEVKAALDARKAANR</sequence>
<keyword evidence="2" id="KW-1185">Reference proteome</keyword>